<dbReference type="AlphaFoldDB" id="A0A376E2Z1"/>
<dbReference type="PANTHER" id="PTHR16214">
    <property type="entry name" value="TRANSMEMBRANE PROTEIN 260"/>
    <property type="match status" value="1"/>
</dbReference>
<proteinExistence type="predicted"/>
<protein>
    <submittedName>
        <fullName evidence="2">Protein of uncharacterized function (DUF2723)</fullName>
    </submittedName>
</protein>
<name>A0A376E2Z1_CHRCU</name>
<accession>A0A376E2Z1</accession>
<evidence type="ECO:0000256" key="1">
    <source>
        <dbReference type="SAM" id="Phobius"/>
    </source>
</evidence>
<reference evidence="2 3" key="1">
    <citation type="submission" date="2018-06" db="EMBL/GenBank/DDBJ databases">
        <authorList>
            <consortium name="Pathogen Informatics"/>
            <person name="Doyle S."/>
        </authorList>
    </citation>
    <scope>NUCLEOTIDE SEQUENCE [LARGE SCALE GENOMIC DNA]</scope>
    <source>
        <strain evidence="2 3">NCTC13533</strain>
    </source>
</reference>
<dbReference type="Pfam" id="PF11028">
    <property type="entry name" value="TMEM260-like"/>
    <property type="match status" value="1"/>
</dbReference>
<feature type="transmembrane region" description="Helical" evidence="1">
    <location>
        <begin position="221"/>
        <end position="247"/>
    </location>
</feature>
<dbReference type="EMBL" id="UFVQ01000003">
    <property type="protein sequence ID" value="STD00951.1"/>
    <property type="molecule type" value="Genomic_DNA"/>
</dbReference>
<keyword evidence="1" id="KW-1133">Transmembrane helix</keyword>
<organism evidence="2 3">
    <name type="scientific">Chryseobacterium carnipullorum</name>
    <dbReference type="NCBI Taxonomy" id="1124835"/>
    <lineage>
        <taxon>Bacteria</taxon>
        <taxon>Pseudomonadati</taxon>
        <taxon>Bacteroidota</taxon>
        <taxon>Flavobacteriia</taxon>
        <taxon>Flavobacteriales</taxon>
        <taxon>Weeksellaceae</taxon>
        <taxon>Chryseobacterium group</taxon>
        <taxon>Chryseobacterium</taxon>
    </lineage>
</organism>
<feature type="transmembrane region" description="Helical" evidence="1">
    <location>
        <begin position="179"/>
        <end position="209"/>
    </location>
</feature>
<gene>
    <name evidence="2" type="ORF">NCTC13533_03028</name>
</gene>
<keyword evidence="1" id="KW-0812">Transmembrane</keyword>
<sequence>MKNWSFKKWNTVLGWVMFTIALITYLSTMEHSLSFWDCGEYISSAVKLEVTHAPGAALFQIVGSVASIFAFGNEENYAIVINAMSSLFSAFTILFLFWTITHFLRRLLNKDLEEITKHQEISILFAGAVGALCFTFSDTFWFSAVEGEVYSMASMFIALLVWLVTKWENEYKAADNERWVILIFFILGLSVGVHMMCMLAVPAVCLVYYARNYKFTWKNFIWANAITLGILIIVFKIIFPLIMTMFGRLEIFFVNGLGLPFHSGTIAAFILMTGASYFIIKYARKVKKKLYQTIALSVVYMIIGFSCWMVIPVRANANPPMNLNDPDTAIGMLDYYNREQYGDWPTIYGQNYTAFLDANGMEKNEDGSFKTEKTGETFEKDEKTGTYRKTGDRFRYVFSKSQVSLMPRMFNQDKDVMANYISMYGAPDFTFNDDNEEVADNPQAKQIFDELRGKYEDKSITAADYLKVKPYNLINVQKPSLAQNMDYFHYISKRVLFR</sequence>
<feature type="transmembrane region" description="Helical" evidence="1">
    <location>
        <begin position="290"/>
        <end position="311"/>
    </location>
</feature>
<feature type="transmembrane region" description="Helical" evidence="1">
    <location>
        <begin position="12"/>
        <end position="33"/>
    </location>
</feature>
<evidence type="ECO:0000313" key="3">
    <source>
        <dbReference type="Proteomes" id="UP000255224"/>
    </source>
</evidence>
<dbReference type="InterPro" id="IPR021280">
    <property type="entry name" value="TMEM260-like"/>
</dbReference>
<feature type="transmembrane region" description="Helical" evidence="1">
    <location>
        <begin position="259"/>
        <end position="278"/>
    </location>
</feature>
<dbReference type="PANTHER" id="PTHR16214:SF3">
    <property type="entry name" value="TRANSMEMBRANE PROTEIN 260"/>
    <property type="match status" value="1"/>
</dbReference>
<feature type="transmembrane region" description="Helical" evidence="1">
    <location>
        <begin position="149"/>
        <end position="167"/>
    </location>
</feature>
<keyword evidence="1" id="KW-0472">Membrane</keyword>
<dbReference type="InterPro" id="IPR052724">
    <property type="entry name" value="GT117_domain-containing"/>
</dbReference>
<evidence type="ECO:0000313" key="2">
    <source>
        <dbReference type="EMBL" id="STD00951.1"/>
    </source>
</evidence>
<feature type="transmembrane region" description="Helical" evidence="1">
    <location>
        <begin position="79"/>
        <end position="101"/>
    </location>
</feature>
<feature type="transmembrane region" description="Helical" evidence="1">
    <location>
        <begin position="121"/>
        <end position="142"/>
    </location>
</feature>
<dbReference type="Proteomes" id="UP000255224">
    <property type="component" value="Unassembled WGS sequence"/>
</dbReference>
<feature type="transmembrane region" description="Helical" evidence="1">
    <location>
        <begin position="53"/>
        <end position="72"/>
    </location>
</feature>